<evidence type="ECO:0000256" key="5">
    <source>
        <dbReference type="ARBA" id="ARBA00022617"/>
    </source>
</evidence>
<evidence type="ECO:0000256" key="9">
    <source>
        <dbReference type="ARBA" id="ARBA00022989"/>
    </source>
</evidence>
<evidence type="ECO:0000256" key="13">
    <source>
        <dbReference type="SAM" id="Phobius"/>
    </source>
</evidence>
<dbReference type="GO" id="GO:0020037">
    <property type="term" value="F:heme binding"/>
    <property type="evidence" value="ECO:0007669"/>
    <property type="project" value="TreeGrafter"/>
</dbReference>
<proteinExistence type="inferred from homology"/>
<feature type="transmembrane region" description="Helical" evidence="13">
    <location>
        <begin position="48"/>
        <end position="70"/>
    </location>
</feature>
<evidence type="ECO:0000256" key="8">
    <source>
        <dbReference type="ARBA" id="ARBA00022982"/>
    </source>
</evidence>
<keyword evidence="5" id="KW-0349">Heme</keyword>
<evidence type="ECO:0000313" key="16">
    <source>
        <dbReference type="Proteomes" id="UP000541185"/>
    </source>
</evidence>
<evidence type="ECO:0000256" key="10">
    <source>
        <dbReference type="ARBA" id="ARBA00023004"/>
    </source>
</evidence>
<keyword evidence="11 13" id="KW-0472">Membrane</keyword>
<evidence type="ECO:0000256" key="11">
    <source>
        <dbReference type="ARBA" id="ARBA00023136"/>
    </source>
</evidence>
<feature type="transmembrane region" description="Helical" evidence="13">
    <location>
        <begin position="148"/>
        <end position="168"/>
    </location>
</feature>
<keyword evidence="4" id="KW-1003">Cell membrane</keyword>
<keyword evidence="8" id="KW-0249">Electron transport</keyword>
<keyword evidence="7" id="KW-0479">Metal-binding</keyword>
<feature type="transmembrane region" description="Helical" evidence="13">
    <location>
        <begin position="12"/>
        <end position="36"/>
    </location>
</feature>
<keyword evidence="3" id="KW-0813">Transport</keyword>
<evidence type="ECO:0000256" key="12">
    <source>
        <dbReference type="ARBA" id="ARBA00037975"/>
    </source>
</evidence>
<dbReference type="InterPro" id="IPR011577">
    <property type="entry name" value="Cyt_b561_bac/Ni-Hgenase"/>
</dbReference>
<feature type="transmembrane region" description="Helical" evidence="13">
    <location>
        <begin position="90"/>
        <end position="111"/>
    </location>
</feature>
<keyword evidence="10" id="KW-0408">Iron</keyword>
<dbReference type="RefSeq" id="WP_169418341.1">
    <property type="nucleotide sequence ID" value="NZ_JABBFX010000001.1"/>
</dbReference>
<dbReference type="GO" id="GO:0005886">
    <property type="term" value="C:plasma membrane"/>
    <property type="evidence" value="ECO:0007669"/>
    <property type="project" value="UniProtKB-SubCell"/>
</dbReference>
<evidence type="ECO:0000256" key="2">
    <source>
        <dbReference type="ARBA" id="ARBA00004651"/>
    </source>
</evidence>
<evidence type="ECO:0000256" key="4">
    <source>
        <dbReference type="ARBA" id="ARBA00022475"/>
    </source>
</evidence>
<evidence type="ECO:0000256" key="6">
    <source>
        <dbReference type="ARBA" id="ARBA00022692"/>
    </source>
</evidence>
<accession>A0A848H3Q7</accession>
<gene>
    <name evidence="15" type="ORF">HHL11_10550</name>
</gene>
<comment type="cofactor">
    <cofactor evidence="1">
        <name>heme b</name>
        <dbReference type="ChEBI" id="CHEBI:60344"/>
    </cofactor>
</comment>
<dbReference type="Proteomes" id="UP000541185">
    <property type="component" value="Unassembled WGS sequence"/>
</dbReference>
<dbReference type="Gene3D" id="1.20.950.20">
    <property type="entry name" value="Transmembrane di-heme cytochromes, Chain C"/>
    <property type="match status" value="1"/>
</dbReference>
<evidence type="ECO:0000256" key="1">
    <source>
        <dbReference type="ARBA" id="ARBA00001970"/>
    </source>
</evidence>
<reference evidence="15 16" key="1">
    <citation type="submission" date="2020-04" db="EMBL/GenBank/DDBJ databases">
        <title>Ramlibacter sp. G-1-2-2 isolated from soil.</title>
        <authorList>
            <person name="Dahal R.H."/>
        </authorList>
    </citation>
    <scope>NUCLEOTIDE SEQUENCE [LARGE SCALE GENOMIC DNA]</scope>
    <source>
        <strain evidence="15 16">G-1-2-2</strain>
    </source>
</reference>
<dbReference type="PANTHER" id="PTHR30529:SF1">
    <property type="entry name" value="CYTOCHROME B561 HOMOLOG 2"/>
    <property type="match status" value="1"/>
</dbReference>
<keyword evidence="16" id="KW-1185">Reference proteome</keyword>
<evidence type="ECO:0000313" key="15">
    <source>
        <dbReference type="EMBL" id="NML44191.1"/>
    </source>
</evidence>
<keyword evidence="9 13" id="KW-1133">Transmembrane helix</keyword>
<dbReference type="GO" id="GO:0009055">
    <property type="term" value="F:electron transfer activity"/>
    <property type="evidence" value="ECO:0007669"/>
    <property type="project" value="InterPro"/>
</dbReference>
<dbReference type="AlphaFoldDB" id="A0A848H3Q7"/>
<evidence type="ECO:0000256" key="7">
    <source>
        <dbReference type="ARBA" id="ARBA00022723"/>
    </source>
</evidence>
<organism evidence="15 16">
    <name type="scientific">Ramlibacter agri</name>
    <dbReference type="NCBI Taxonomy" id="2728837"/>
    <lineage>
        <taxon>Bacteria</taxon>
        <taxon>Pseudomonadati</taxon>
        <taxon>Pseudomonadota</taxon>
        <taxon>Betaproteobacteria</taxon>
        <taxon>Burkholderiales</taxon>
        <taxon>Comamonadaceae</taxon>
        <taxon>Ramlibacter</taxon>
    </lineage>
</organism>
<comment type="similarity">
    <text evidence="12">Belongs to the cytochrome b561 family.</text>
</comment>
<dbReference type="GO" id="GO:0046872">
    <property type="term" value="F:metal ion binding"/>
    <property type="evidence" value="ECO:0007669"/>
    <property type="project" value="UniProtKB-KW"/>
</dbReference>
<dbReference type="Pfam" id="PF01292">
    <property type="entry name" value="Ni_hydr_CYTB"/>
    <property type="match status" value="1"/>
</dbReference>
<dbReference type="InterPro" id="IPR016174">
    <property type="entry name" value="Di-haem_cyt_TM"/>
</dbReference>
<comment type="caution">
    <text evidence="15">The sequence shown here is derived from an EMBL/GenBank/DDBJ whole genome shotgun (WGS) entry which is preliminary data.</text>
</comment>
<protein>
    <submittedName>
        <fullName evidence="15">Cytochrome b</fullName>
    </submittedName>
</protein>
<keyword evidence="6 13" id="KW-0812">Transmembrane</keyword>
<name>A0A848H3Q7_9BURK</name>
<evidence type="ECO:0000256" key="3">
    <source>
        <dbReference type="ARBA" id="ARBA00022448"/>
    </source>
</evidence>
<feature type="domain" description="Cytochrome b561 bacterial/Ni-hydrogenase" evidence="14">
    <location>
        <begin position="11"/>
        <end position="180"/>
    </location>
</feature>
<dbReference type="GO" id="GO:0022904">
    <property type="term" value="P:respiratory electron transport chain"/>
    <property type="evidence" value="ECO:0007669"/>
    <property type="project" value="InterPro"/>
</dbReference>
<comment type="subcellular location">
    <subcellularLocation>
        <location evidence="2">Cell membrane</location>
        <topology evidence="2">Multi-pass membrane protein</topology>
    </subcellularLocation>
</comment>
<dbReference type="InterPro" id="IPR052168">
    <property type="entry name" value="Cytochrome_b561_oxidase"/>
</dbReference>
<dbReference type="SUPFAM" id="SSF81342">
    <property type="entry name" value="Transmembrane di-heme cytochromes"/>
    <property type="match status" value="1"/>
</dbReference>
<dbReference type="PANTHER" id="PTHR30529">
    <property type="entry name" value="CYTOCHROME B561"/>
    <property type="match status" value="1"/>
</dbReference>
<sequence length="185" mass="21389">MAPRQEPVSWRYSTPAIVLHWVLAALIVFMASLGWWMMTIEREPQGPYWFGIHRSVGLIVFTLVVLRLLWRAFHKPAPLPSDMPAWQVKVSHWTHWLLYLWMLLLPLTGIIGSEYSRAGLAFFGIPLPAGVTPDRATAQQFFEIHSTLVWLLVILVVLHVLAALKHLLVNHDAVFRRMWPRRASR</sequence>
<evidence type="ECO:0000259" key="14">
    <source>
        <dbReference type="Pfam" id="PF01292"/>
    </source>
</evidence>
<dbReference type="EMBL" id="JABBFX010000001">
    <property type="protein sequence ID" value="NML44191.1"/>
    <property type="molecule type" value="Genomic_DNA"/>
</dbReference>